<organism evidence="3 4">
    <name type="scientific">Robiginitalea marina</name>
    <dbReference type="NCBI Taxonomy" id="2954105"/>
    <lineage>
        <taxon>Bacteria</taxon>
        <taxon>Pseudomonadati</taxon>
        <taxon>Bacteroidota</taxon>
        <taxon>Flavobacteriia</taxon>
        <taxon>Flavobacteriales</taxon>
        <taxon>Flavobacteriaceae</taxon>
        <taxon>Robiginitalea</taxon>
    </lineage>
</organism>
<feature type="transmembrane region" description="Helical" evidence="2">
    <location>
        <begin position="12"/>
        <end position="37"/>
    </location>
</feature>
<feature type="transmembrane region" description="Helical" evidence="2">
    <location>
        <begin position="95"/>
        <end position="113"/>
    </location>
</feature>
<proteinExistence type="predicted"/>
<dbReference type="InterPro" id="IPR019734">
    <property type="entry name" value="TPR_rpt"/>
</dbReference>
<keyword evidence="2" id="KW-1133">Transmembrane helix</keyword>
<evidence type="ECO:0000256" key="2">
    <source>
        <dbReference type="SAM" id="Phobius"/>
    </source>
</evidence>
<dbReference type="InterPro" id="IPR011990">
    <property type="entry name" value="TPR-like_helical_dom_sf"/>
</dbReference>
<dbReference type="Proteomes" id="UP001206312">
    <property type="component" value="Unassembled WGS sequence"/>
</dbReference>
<dbReference type="SUPFAM" id="SSF48452">
    <property type="entry name" value="TPR-like"/>
    <property type="match status" value="1"/>
</dbReference>
<keyword evidence="4" id="KW-1185">Reference proteome</keyword>
<feature type="repeat" description="TPR" evidence="1">
    <location>
        <begin position="393"/>
        <end position="426"/>
    </location>
</feature>
<sequence>MKLIKELQRRNVFKGALAYVVFSWLLLQIVSIIFPILQIAMAYQRWVFIALLIGFPIWLVISWIYEWTPEGIRTTADAKDAEQAPPQAKTRSTRYIIFGLTLALALLLADKAFNLTGSVDGESGKLSTIAVLPFTHQSASEEDTFFTEGVHEDLMTRLAGVKEFRIMSKSSVLPYRDYEGDLKDVGRKLNADFIMQGSVRRWQDQIRISIQFIESQTDQVVWSHEYNGRLENLFALQADIATVISEKLQANLSLDEARELEAAPTENLAAYDDYLKARNLLNQPRASYEDITSSIALLEKAVRADPGFVKAWALLVTANGGAYNQLSKLEGQEARMQEVREAAELALQKAKSLAPSSWDVLSEEGVYYMLIEKDPLRALKAFEQALEQNPSDVLTMRNLSQLYVSFGELDKAQDILERAFKLTQTNGFISYGLSFVYELKGEYAKMVPFLERLAELYPEQKHYLVEAAYYKFLESGSQEAFEAFRQRVETSNAENPWDERAIKNMEMTVAMFSGEFDAYHRDWKGKHQAHIADHGDWMCPLVANDFINQSRLLLEHQQEGEAAAILEEVRNIVLKPINPNSVCVFNPQVYLPKVDFLSGEPEVAAQKIEALALPVLQNESFPLGAVERSVLLQAVDLILPEKVYYYYEQVVKQTISMTSFESICADPWNYPNLMKDPRFIAEIRQDGRFVDFLQANGFL</sequence>
<comment type="caution">
    <text evidence="3">The sequence shown here is derived from an EMBL/GenBank/DDBJ whole genome shotgun (WGS) entry which is preliminary data.</text>
</comment>
<evidence type="ECO:0000313" key="4">
    <source>
        <dbReference type="Proteomes" id="UP001206312"/>
    </source>
</evidence>
<dbReference type="PROSITE" id="PS50005">
    <property type="entry name" value="TPR"/>
    <property type="match status" value="1"/>
</dbReference>
<dbReference type="EMBL" id="JAMXIB010000018">
    <property type="protein sequence ID" value="MCO5726009.1"/>
    <property type="molecule type" value="Genomic_DNA"/>
</dbReference>
<keyword evidence="2" id="KW-0472">Membrane</keyword>
<reference evidence="3 4" key="1">
    <citation type="submission" date="2022-06" db="EMBL/GenBank/DDBJ databases">
        <authorList>
            <person name="Xuan X."/>
        </authorList>
    </citation>
    <scope>NUCLEOTIDE SEQUENCE [LARGE SCALE GENOMIC DNA]</scope>
    <source>
        <strain evidence="3 4">2V75</strain>
    </source>
</reference>
<dbReference type="Gene3D" id="1.25.40.10">
    <property type="entry name" value="Tetratricopeptide repeat domain"/>
    <property type="match status" value="1"/>
</dbReference>
<dbReference type="RefSeq" id="WP_252742381.1">
    <property type="nucleotide sequence ID" value="NZ_JAMXIB010000018.1"/>
</dbReference>
<keyword evidence="2" id="KW-0812">Transmembrane</keyword>
<gene>
    <name evidence="3" type="ORF">NG653_14185</name>
</gene>
<protein>
    <submittedName>
        <fullName evidence="3">Tetratricopeptide repeat protein</fullName>
    </submittedName>
</protein>
<evidence type="ECO:0000313" key="3">
    <source>
        <dbReference type="EMBL" id="MCO5726009.1"/>
    </source>
</evidence>
<dbReference type="Gene3D" id="3.40.50.10070">
    <property type="entry name" value="TolB, N-terminal domain"/>
    <property type="match status" value="1"/>
</dbReference>
<dbReference type="Pfam" id="PF14559">
    <property type="entry name" value="TPR_19"/>
    <property type="match status" value="1"/>
</dbReference>
<name>A0ABT1B1F7_9FLAO</name>
<keyword evidence="1" id="KW-0802">TPR repeat</keyword>
<accession>A0ABT1B1F7</accession>
<feature type="transmembrane region" description="Helical" evidence="2">
    <location>
        <begin position="43"/>
        <end position="65"/>
    </location>
</feature>
<evidence type="ECO:0000256" key="1">
    <source>
        <dbReference type="PROSITE-ProRule" id="PRU00339"/>
    </source>
</evidence>